<evidence type="ECO:0000256" key="2">
    <source>
        <dbReference type="SAM" id="Phobius"/>
    </source>
</evidence>
<dbReference type="Proteomes" id="UP000887023">
    <property type="component" value="Chromosome"/>
</dbReference>
<dbReference type="Pfam" id="PF10821">
    <property type="entry name" value="DUF2567"/>
    <property type="match status" value="1"/>
</dbReference>
<keyword evidence="4" id="KW-1185">Reference proteome</keyword>
<protein>
    <submittedName>
        <fullName evidence="3">DUF2567 domain-containing protein</fullName>
    </submittedName>
</protein>
<dbReference type="EMBL" id="CP079105">
    <property type="protein sequence ID" value="QXQ15137.1"/>
    <property type="molecule type" value="Genomic_DNA"/>
</dbReference>
<proteinExistence type="predicted"/>
<evidence type="ECO:0000313" key="3">
    <source>
        <dbReference type="EMBL" id="QXQ15137.1"/>
    </source>
</evidence>
<feature type="region of interest" description="Disordered" evidence="1">
    <location>
        <begin position="169"/>
        <end position="192"/>
    </location>
</feature>
<dbReference type="InterPro" id="IPR021213">
    <property type="entry name" value="DUF2567"/>
</dbReference>
<keyword evidence="2" id="KW-0472">Membrane</keyword>
<organism evidence="3 4">
    <name type="scientific">Skermania pinensis</name>
    <dbReference type="NCBI Taxonomy" id="39122"/>
    <lineage>
        <taxon>Bacteria</taxon>
        <taxon>Bacillati</taxon>
        <taxon>Actinomycetota</taxon>
        <taxon>Actinomycetes</taxon>
        <taxon>Mycobacteriales</taxon>
        <taxon>Gordoniaceae</taxon>
        <taxon>Skermania</taxon>
    </lineage>
</organism>
<keyword evidence="2" id="KW-0812">Transmembrane</keyword>
<sequence length="192" mass="20096">MTPPIRAAARVFAGCVLLSVLGAVVWALSAPPEQVLVVGPDRGRVLTGESDHLFDAVGVFCCIAAVVAVWSAAAAWQWRAMRGPAQVVGVLIGSGVGAFTMAVVGQFAARLRFPRIDDPAVDTVISHPPTLDTTIPLLVQPLIAGMVMLIFASLNTRDDLGVGDLAVTTPAAAGQGDREKRSDQTKQSDQEK</sequence>
<dbReference type="RefSeq" id="WP_066473229.1">
    <property type="nucleotide sequence ID" value="NZ_CBCRUZ010000013.1"/>
</dbReference>
<gene>
    <name evidence="3" type="ORF">KV203_07280</name>
</gene>
<evidence type="ECO:0000256" key="1">
    <source>
        <dbReference type="SAM" id="MobiDB-lite"/>
    </source>
</evidence>
<accession>A0ABX8SDZ3</accession>
<feature type="transmembrane region" description="Helical" evidence="2">
    <location>
        <begin position="53"/>
        <end position="76"/>
    </location>
</feature>
<feature type="transmembrane region" description="Helical" evidence="2">
    <location>
        <begin position="88"/>
        <end position="109"/>
    </location>
</feature>
<keyword evidence="2" id="KW-1133">Transmembrane helix</keyword>
<name>A0ABX8SDZ3_9ACTN</name>
<reference evidence="3" key="1">
    <citation type="submission" date="2021-07" db="EMBL/GenBank/DDBJ databases">
        <title>Candidatus Kaistella beijingensis sp. nov. isolated from a municipal wastewater treatment plant is involved in sludge foaming.</title>
        <authorList>
            <person name="Song Y."/>
            <person name="Liu S.-J."/>
        </authorList>
    </citation>
    <scope>NUCLEOTIDE SEQUENCE</scope>
    <source>
        <strain evidence="3">DSM 43998</strain>
    </source>
</reference>
<feature type="compositionally biased region" description="Basic and acidic residues" evidence="1">
    <location>
        <begin position="176"/>
        <end position="192"/>
    </location>
</feature>
<evidence type="ECO:0000313" key="4">
    <source>
        <dbReference type="Proteomes" id="UP000887023"/>
    </source>
</evidence>
<feature type="transmembrane region" description="Helical" evidence="2">
    <location>
        <begin position="135"/>
        <end position="154"/>
    </location>
</feature>